<evidence type="ECO:0000313" key="8">
    <source>
        <dbReference type="EMBL" id="OXG20773.1"/>
    </source>
</evidence>
<feature type="compositionally biased region" description="Polar residues" evidence="6">
    <location>
        <begin position="478"/>
        <end position="488"/>
    </location>
</feature>
<gene>
    <name evidence="8" type="ORF">C361_03750</name>
</gene>
<reference evidence="8 9" key="1">
    <citation type="submission" date="2017-06" db="EMBL/GenBank/DDBJ databases">
        <title>Global population genomics of the pathogenic fungus Cryptococcus neoformans var. grubii.</title>
        <authorList>
            <person name="Cuomo C."/>
            <person name="Litvintseva A."/>
            <person name="Chen Y."/>
            <person name="Young S."/>
            <person name="Zeng Q."/>
            <person name="Chapman S."/>
            <person name="Gujja S."/>
            <person name="Saif S."/>
            <person name="Birren B."/>
        </authorList>
    </citation>
    <scope>NUCLEOTIDE SEQUENCE [LARGE SCALE GENOMIC DNA]</scope>
    <source>
        <strain evidence="8 9">Tu259-1</strain>
    </source>
</reference>
<dbReference type="PANTHER" id="PTHR33572">
    <property type="entry name" value="SPORE DEVELOPMENT REGULATOR VOSA"/>
    <property type="match status" value="1"/>
</dbReference>
<feature type="compositionally biased region" description="Polar residues" evidence="6">
    <location>
        <begin position="499"/>
        <end position="515"/>
    </location>
</feature>
<evidence type="ECO:0000256" key="3">
    <source>
        <dbReference type="ARBA" id="ARBA00023015"/>
    </source>
</evidence>
<feature type="region of interest" description="Disordered" evidence="6">
    <location>
        <begin position="220"/>
        <end position="318"/>
    </location>
</feature>
<keyword evidence="3" id="KW-0805">Transcription regulation</keyword>
<comment type="caution">
    <text evidence="8">The sequence shown here is derived from an EMBL/GenBank/DDBJ whole genome shotgun (WGS) entry which is preliminary data.</text>
</comment>
<feature type="domain" description="Velvet" evidence="7">
    <location>
        <begin position="18"/>
        <end position="218"/>
    </location>
</feature>
<accession>A0A854QD96</accession>
<feature type="region of interest" description="Disordered" evidence="6">
    <location>
        <begin position="478"/>
        <end position="549"/>
    </location>
</feature>
<dbReference type="Proteomes" id="UP000199727">
    <property type="component" value="Unassembled WGS sequence"/>
</dbReference>
<keyword evidence="5" id="KW-0539">Nucleus</keyword>
<dbReference type="PROSITE" id="PS51821">
    <property type="entry name" value="VELVET"/>
    <property type="match status" value="1"/>
</dbReference>
<proteinExistence type="predicted"/>
<feature type="compositionally biased region" description="Low complexity" evidence="6">
    <location>
        <begin position="395"/>
        <end position="421"/>
    </location>
</feature>
<organism evidence="8 9">
    <name type="scientific">Cryptococcus neoformans Tu259-1</name>
    <dbReference type="NCBI Taxonomy" id="1230072"/>
    <lineage>
        <taxon>Eukaryota</taxon>
        <taxon>Fungi</taxon>
        <taxon>Dikarya</taxon>
        <taxon>Basidiomycota</taxon>
        <taxon>Agaricomycotina</taxon>
        <taxon>Tremellomycetes</taxon>
        <taxon>Tremellales</taxon>
        <taxon>Cryptococcaceae</taxon>
        <taxon>Cryptococcus</taxon>
        <taxon>Cryptococcus neoformans species complex</taxon>
    </lineage>
</organism>
<evidence type="ECO:0000256" key="1">
    <source>
        <dbReference type="ARBA" id="ARBA00004123"/>
    </source>
</evidence>
<dbReference type="PANTHER" id="PTHR33572:SF18">
    <property type="entry name" value="SPORE DEVELOPMENT REGULATOR VOSA"/>
    <property type="match status" value="1"/>
</dbReference>
<dbReference type="AlphaFoldDB" id="A0A854QD96"/>
<protein>
    <recommendedName>
        <fullName evidence="7">Velvet domain-containing protein</fullName>
    </recommendedName>
</protein>
<dbReference type="OrthoDB" id="5599552at2759"/>
<feature type="compositionally biased region" description="Polar residues" evidence="6">
    <location>
        <begin position="275"/>
        <end position="309"/>
    </location>
</feature>
<evidence type="ECO:0000256" key="2">
    <source>
        <dbReference type="ARBA" id="ARBA00022969"/>
    </source>
</evidence>
<keyword evidence="2" id="KW-0749">Sporulation</keyword>
<evidence type="ECO:0000313" key="9">
    <source>
        <dbReference type="Proteomes" id="UP000199727"/>
    </source>
</evidence>
<dbReference type="EMBL" id="AMKT01000044">
    <property type="protein sequence ID" value="OXG20773.1"/>
    <property type="molecule type" value="Genomic_DNA"/>
</dbReference>
<dbReference type="InterPro" id="IPR038491">
    <property type="entry name" value="Velvet_dom_sf"/>
</dbReference>
<keyword evidence="4" id="KW-0804">Transcription</keyword>
<dbReference type="InterPro" id="IPR021740">
    <property type="entry name" value="Velvet"/>
</dbReference>
<evidence type="ECO:0000256" key="6">
    <source>
        <dbReference type="SAM" id="MobiDB-lite"/>
    </source>
</evidence>
<comment type="subcellular location">
    <subcellularLocation>
        <location evidence="1">Nucleus</location>
    </subcellularLocation>
</comment>
<dbReference type="Gene3D" id="2.60.40.3960">
    <property type="entry name" value="Velvet domain"/>
    <property type="match status" value="1"/>
</dbReference>
<feature type="compositionally biased region" description="Polar residues" evidence="6">
    <location>
        <begin position="235"/>
        <end position="244"/>
    </location>
</feature>
<feature type="region of interest" description="Disordered" evidence="6">
    <location>
        <begin position="335"/>
        <end position="364"/>
    </location>
</feature>
<evidence type="ECO:0000259" key="7">
    <source>
        <dbReference type="PROSITE" id="PS51821"/>
    </source>
</evidence>
<name>A0A854QD96_CRYNE</name>
<dbReference type="InterPro" id="IPR037525">
    <property type="entry name" value="Velvet_dom"/>
</dbReference>
<dbReference type="GO" id="GO:0030435">
    <property type="term" value="P:sporulation resulting in formation of a cellular spore"/>
    <property type="evidence" value="ECO:0007669"/>
    <property type="project" value="UniProtKB-KW"/>
</dbReference>
<feature type="region of interest" description="Disordered" evidence="6">
    <location>
        <begin position="383"/>
        <end position="450"/>
    </location>
</feature>
<feature type="compositionally biased region" description="Low complexity" evidence="6">
    <location>
        <begin position="520"/>
        <end position="530"/>
    </location>
</feature>
<evidence type="ECO:0000256" key="5">
    <source>
        <dbReference type="ARBA" id="ARBA00023242"/>
    </source>
</evidence>
<evidence type="ECO:0000256" key="4">
    <source>
        <dbReference type="ARBA" id="ARBA00023163"/>
    </source>
</evidence>
<feature type="compositionally biased region" description="Basic and acidic residues" evidence="6">
    <location>
        <begin position="540"/>
        <end position="549"/>
    </location>
</feature>
<dbReference type="Pfam" id="PF11754">
    <property type="entry name" value="Velvet"/>
    <property type="match status" value="1"/>
</dbReference>
<sequence length="549" mass="59014">MSPANGGNVQAFAMPWAGNSSSYALVVRQQPERARLCSYKEENETIDRRPVDPPPVVELRVGSGREVTPEQLLESTSFFIRATTVASDPLTSASATSFTPSLFSSEPLTHTGPTYAPVKTPLGADATTGEVIQTPEKLRLLDGRMAVLCIFAKISVRVPGIFRLKFTLFETTEHGIVELAQTVSEPFEVFSPKLFKGMHESTPLTRHLAAQGLKVKLRTDTTVGRQSVRRRRASANPTIPSTPTFIKEDVPAPMNIPPASSPHFLPTKSRLLPSLSAQAPSHSLSAQAPSHSLSAQAPSHQEVPSSSSKVARRTVSDSPRNLVWRHAAYEIVRPHATENRVSGPGERPFTDDGSPISPNPVDWRVSAPSSDLSAFSLSRLHRVDPFRPPSVPNDTTSSASPQSYTPSSYSSTQLSSTQSLPTTPPPMTSSHSSIQSTLPTPRRSLGIDDGVPILPLPSSFNSPGHAEFVPPSVNQVLNPLRRSSTSSGPGLPEGHGSGAPSQSAAGPLTSRNRYLSASIPGPSSLRRPSPLTLPPLRPPPQEERSYERR</sequence>
<dbReference type="GO" id="GO:0005634">
    <property type="term" value="C:nucleus"/>
    <property type="evidence" value="ECO:0007669"/>
    <property type="project" value="UniProtKB-SubCell"/>
</dbReference>